<dbReference type="Pfam" id="PF00501">
    <property type="entry name" value="AMP-binding"/>
    <property type="match status" value="1"/>
</dbReference>
<dbReference type="Gene3D" id="3.30.300.30">
    <property type="match status" value="1"/>
</dbReference>
<proteinExistence type="inferred from homology"/>
<dbReference type="Pfam" id="PF13193">
    <property type="entry name" value="AMP-binding_C"/>
    <property type="match status" value="1"/>
</dbReference>
<sequence>MSKLTQHLQKTFEENTGVPRIYDGGHWYTGQTIMEDTAKICGYLSEARVAPGDRILLSYPNSYSFIITYLAILQYGATVAPINPNMPASELRAFVRRCQPKFGFVGAKHLEILQQEDFSDSLETLFLIDTATASLPTEQYVYDERSDHWEEHPLNPFATAVGNAEPPEEALAILLYTSGTTGNPKAVGLQHRHILATINNIIHSHQLSASDVAYCFLPLFHINAQVIAFLSTCLSGGRVVIAPKFSASKFWSTIEEQNITWVSAVPTIIAILLKATRPRVIPKQLRFIRSASAQLPMLTAKRFEQKLGIPVIESYGMTEAASQICINPLPPGKRVLGSVGLPVGLNLRIVDDQGHPLPANEVGEITIQGDNVIDAYVQADHQNDFQHGWFHTGDLGYQNEEGYVFIVGRKKEMINRGGEKVSPYEVEDTIRELPGVDQVAVIGMPDPLYGEKVCAYIVAEKSVETNGLSEKILEHCRQSLSSYKCPSLVHVVNDIPVGPTGKIQRHRLKQQELATSN</sequence>
<dbReference type="GO" id="GO:0006631">
    <property type="term" value="P:fatty acid metabolic process"/>
    <property type="evidence" value="ECO:0007669"/>
    <property type="project" value="TreeGrafter"/>
</dbReference>
<dbReference type="InterPro" id="IPR042099">
    <property type="entry name" value="ANL_N_sf"/>
</dbReference>
<gene>
    <name evidence="5" type="ORF">GCM10011391_10330</name>
</gene>
<feature type="domain" description="AMP-dependent synthetase/ligase" evidence="3">
    <location>
        <begin position="15"/>
        <end position="376"/>
    </location>
</feature>
<dbReference type="Gene3D" id="3.40.50.12780">
    <property type="entry name" value="N-terminal domain of ligase-like"/>
    <property type="match status" value="1"/>
</dbReference>
<evidence type="ECO:0000313" key="6">
    <source>
        <dbReference type="Proteomes" id="UP000628775"/>
    </source>
</evidence>
<keyword evidence="2 5" id="KW-0436">Ligase</keyword>
<feature type="domain" description="AMP-binding enzyme C-terminal" evidence="4">
    <location>
        <begin position="425"/>
        <end position="502"/>
    </location>
</feature>
<reference evidence="5" key="2">
    <citation type="submission" date="2020-09" db="EMBL/GenBank/DDBJ databases">
        <authorList>
            <person name="Sun Q."/>
            <person name="Zhou Y."/>
        </authorList>
    </citation>
    <scope>NUCLEOTIDE SEQUENCE</scope>
    <source>
        <strain evidence="5">CGMCC 1.15371</strain>
    </source>
</reference>
<dbReference type="AlphaFoldDB" id="A0A8J2YDC6"/>
<evidence type="ECO:0000259" key="3">
    <source>
        <dbReference type="Pfam" id="PF00501"/>
    </source>
</evidence>
<protein>
    <submittedName>
        <fullName evidence="5">AMP-dependent ligase</fullName>
    </submittedName>
</protein>
<keyword evidence="6" id="KW-1185">Reference proteome</keyword>
<dbReference type="GO" id="GO:0031956">
    <property type="term" value="F:medium-chain fatty acid-CoA ligase activity"/>
    <property type="evidence" value="ECO:0007669"/>
    <property type="project" value="TreeGrafter"/>
</dbReference>
<dbReference type="Proteomes" id="UP000628775">
    <property type="component" value="Unassembled WGS sequence"/>
</dbReference>
<evidence type="ECO:0000256" key="2">
    <source>
        <dbReference type="ARBA" id="ARBA00022598"/>
    </source>
</evidence>
<accession>A0A8J2YDC6</accession>
<organism evidence="5 6">
    <name type="scientific">Pullulanibacillus camelliae</name>
    <dbReference type="NCBI Taxonomy" id="1707096"/>
    <lineage>
        <taxon>Bacteria</taxon>
        <taxon>Bacillati</taxon>
        <taxon>Bacillota</taxon>
        <taxon>Bacilli</taxon>
        <taxon>Bacillales</taxon>
        <taxon>Sporolactobacillaceae</taxon>
        <taxon>Pullulanibacillus</taxon>
    </lineage>
</organism>
<comment type="caution">
    <text evidence="5">The sequence shown here is derived from an EMBL/GenBank/DDBJ whole genome shotgun (WGS) entry which is preliminary data.</text>
</comment>
<evidence type="ECO:0000256" key="1">
    <source>
        <dbReference type="ARBA" id="ARBA00006432"/>
    </source>
</evidence>
<dbReference type="InterPro" id="IPR020845">
    <property type="entry name" value="AMP-binding_CS"/>
</dbReference>
<dbReference type="InterPro" id="IPR025110">
    <property type="entry name" value="AMP-bd_C"/>
</dbReference>
<comment type="similarity">
    <text evidence="1">Belongs to the ATP-dependent AMP-binding enzyme family.</text>
</comment>
<dbReference type="PROSITE" id="PS00455">
    <property type="entry name" value="AMP_BINDING"/>
    <property type="match status" value="1"/>
</dbReference>
<evidence type="ECO:0000259" key="4">
    <source>
        <dbReference type="Pfam" id="PF13193"/>
    </source>
</evidence>
<dbReference type="PANTHER" id="PTHR43201">
    <property type="entry name" value="ACYL-COA SYNTHETASE"/>
    <property type="match status" value="1"/>
</dbReference>
<dbReference type="RefSeq" id="WP_188690125.1">
    <property type="nucleotide sequence ID" value="NZ_BMIR01000003.1"/>
</dbReference>
<dbReference type="InterPro" id="IPR000873">
    <property type="entry name" value="AMP-dep_synth/lig_dom"/>
</dbReference>
<reference evidence="5" key="1">
    <citation type="journal article" date="2014" name="Int. J. Syst. Evol. Microbiol.">
        <title>Complete genome sequence of Corynebacterium casei LMG S-19264T (=DSM 44701T), isolated from a smear-ripened cheese.</title>
        <authorList>
            <consortium name="US DOE Joint Genome Institute (JGI-PGF)"/>
            <person name="Walter F."/>
            <person name="Albersmeier A."/>
            <person name="Kalinowski J."/>
            <person name="Ruckert C."/>
        </authorList>
    </citation>
    <scope>NUCLEOTIDE SEQUENCE</scope>
    <source>
        <strain evidence="5">CGMCC 1.15371</strain>
    </source>
</reference>
<dbReference type="InterPro" id="IPR045851">
    <property type="entry name" value="AMP-bd_C_sf"/>
</dbReference>
<name>A0A8J2YDC6_9BACL</name>
<evidence type="ECO:0000313" key="5">
    <source>
        <dbReference type="EMBL" id="GGE33572.1"/>
    </source>
</evidence>
<dbReference type="SUPFAM" id="SSF56801">
    <property type="entry name" value="Acetyl-CoA synthetase-like"/>
    <property type="match status" value="1"/>
</dbReference>
<dbReference type="EMBL" id="BMIR01000003">
    <property type="protein sequence ID" value="GGE33572.1"/>
    <property type="molecule type" value="Genomic_DNA"/>
</dbReference>
<dbReference type="PANTHER" id="PTHR43201:SF5">
    <property type="entry name" value="MEDIUM-CHAIN ACYL-COA LIGASE ACSF2, MITOCHONDRIAL"/>
    <property type="match status" value="1"/>
</dbReference>